<evidence type="ECO:0000256" key="1">
    <source>
        <dbReference type="SAM" id="MobiDB-lite"/>
    </source>
</evidence>
<keyword evidence="3" id="KW-1185">Reference proteome</keyword>
<feature type="region of interest" description="Disordered" evidence="1">
    <location>
        <begin position="1"/>
        <end position="27"/>
    </location>
</feature>
<dbReference type="AlphaFoldDB" id="A0A9D4YTZ4"/>
<proteinExistence type="predicted"/>
<dbReference type="EMBL" id="SIDB01000011">
    <property type="protein sequence ID" value="KAI3425792.1"/>
    <property type="molecule type" value="Genomic_DNA"/>
</dbReference>
<comment type="caution">
    <text evidence="2">The sequence shown here is derived from an EMBL/GenBank/DDBJ whole genome shotgun (WGS) entry which is preliminary data.</text>
</comment>
<evidence type="ECO:0000313" key="3">
    <source>
        <dbReference type="Proteomes" id="UP001055712"/>
    </source>
</evidence>
<protein>
    <submittedName>
        <fullName evidence="2">Uncharacterized protein</fullName>
    </submittedName>
</protein>
<name>A0A9D4YTZ4_CHLVU</name>
<organism evidence="2 3">
    <name type="scientific">Chlorella vulgaris</name>
    <name type="common">Green alga</name>
    <dbReference type="NCBI Taxonomy" id="3077"/>
    <lineage>
        <taxon>Eukaryota</taxon>
        <taxon>Viridiplantae</taxon>
        <taxon>Chlorophyta</taxon>
        <taxon>core chlorophytes</taxon>
        <taxon>Trebouxiophyceae</taxon>
        <taxon>Chlorellales</taxon>
        <taxon>Chlorellaceae</taxon>
        <taxon>Chlorella clade</taxon>
        <taxon>Chlorella</taxon>
    </lineage>
</organism>
<gene>
    <name evidence="2" type="ORF">D9Q98_007767</name>
</gene>
<reference evidence="2" key="1">
    <citation type="journal article" date="2019" name="Plant J.">
        <title>Chlorella vulgaris genome assembly and annotation reveals the molecular basis for metabolic acclimation to high light conditions.</title>
        <authorList>
            <person name="Cecchin M."/>
            <person name="Marcolungo L."/>
            <person name="Rossato M."/>
            <person name="Girolomoni L."/>
            <person name="Cosentino E."/>
            <person name="Cuine S."/>
            <person name="Li-Beisson Y."/>
            <person name="Delledonne M."/>
            <person name="Ballottari M."/>
        </authorList>
    </citation>
    <scope>NUCLEOTIDE SEQUENCE</scope>
    <source>
        <strain evidence="2">211/11P</strain>
    </source>
</reference>
<accession>A0A9D4YTZ4</accession>
<dbReference type="Proteomes" id="UP001055712">
    <property type="component" value="Unassembled WGS sequence"/>
</dbReference>
<sequence length="160" mass="17086">MASRGQGLQEECGGWQRRSSGTFQGATTRAAAAPRAAGELAVWVLATPGPLQLTILGHLEHDDKMGLGSTCTTLRQASLVWFPEVTLVADVPGQIDAASLAVWLQRHQACLHLENDLEACDIPEVSEAEWNDKLTALPPPLFTSLDLHTAFGLPAAVHLS</sequence>
<reference evidence="2" key="2">
    <citation type="submission" date="2020-11" db="EMBL/GenBank/DDBJ databases">
        <authorList>
            <person name="Cecchin M."/>
            <person name="Marcolungo L."/>
            <person name="Rossato M."/>
            <person name="Girolomoni L."/>
            <person name="Cosentino E."/>
            <person name="Cuine S."/>
            <person name="Li-Beisson Y."/>
            <person name="Delledonne M."/>
            <person name="Ballottari M."/>
        </authorList>
    </citation>
    <scope>NUCLEOTIDE SEQUENCE</scope>
    <source>
        <strain evidence="2">211/11P</strain>
        <tissue evidence="2">Whole cell</tissue>
    </source>
</reference>
<evidence type="ECO:0000313" key="2">
    <source>
        <dbReference type="EMBL" id="KAI3425792.1"/>
    </source>
</evidence>